<dbReference type="InterPro" id="IPR023401">
    <property type="entry name" value="ODC_N"/>
</dbReference>
<protein>
    <submittedName>
        <fullName evidence="1">Ornithine cyclodeaminase family protein</fullName>
    </submittedName>
</protein>
<reference evidence="1 2" key="1">
    <citation type="submission" date="2020-01" db="EMBL/GenBank/DDBJ databases">
        <title>Insect and environment-associated Actinomycetes.</title>
        <authorList>
            <person name="Currrie C."/>
            <person name="Chevrette M."/>
            <person name="Carlson C."/>
            <person name="Stubbendieck R."/>
            <person name="Wendt-Pienkowski E."/>
        </authorList>
    </citation>
    <scope>NUCLEOTIDE SEQUENCE [LARGE SCALE GENOMIC DNA]</scope>
    <source>
        <strain evidence="1 2">SID10258</strain>
    </source>
</reference>
<dbReference type="SUPFAM" id="SSF51735">
    <property type="entry name" value="NAD(P)-binding Rossmann-fold domains"/>
    <property type="match status" value="1"/>
</dbReference>
<accession>A0A6L9QVQ6</accession>
<dbReference type="Gene3D" id="3.30.1780.10">
    <property type="entry name" value="ornithine cyclodeaminase, domain 1"/>
    <property type="match status" value="1"/>
</dbReference>
<name>A0A6L9QVQ6_9ACTN</name>
<dbReference type="AlphaFoldDB" id="A0A6L9QVQ6"/>
<sequence length="101" mass="10197">MAEVLLLSGADVRAVFDLPAAIASQRAAFGALGRKEARLAPRVLLDGPDGDVAFSYVSRLPGTGAVAKFGSVNPGNAARGLPTVAALVTVQDAIDGRPVAI</sequence>
<dbReference type="InterPro" id="IPR036291">
    <property type="entry name" value="NAD(P)-bd_dom_sf"/>
</dbReference>
<evidence type="ECO:0000313" key="2">
    <source>
        <dbReference type="Proteomes" id="UP000475532"/>
    </source>
</evidence>
<proteinExistence type="predicted"/>
<dbReference type="EMBL" id="JAAGLI010001209">
    <property type="protein sequence ID" value="NEA29589.1"/>
    <property type="molecule type" value="Genomic_DNA"/>
</dbReference>
<dbReference type="Proteomes" id="UP000475532">
    <property type="component" value="Unassembled WGS sequence"/>
</dbReference>
<evidence type="ECO:0000313" key="1">
    <source>
        <dbReference type="EMBL" id="NEA29589.1"/>
    </source>
</evidence>
<feature type="non-terminal residue" evidence="1">
    <location>
        <position position="101"/>
    </location>
</feature>
<organism evidence="1 2">
    <name type="scientific">Actinomadura bangladeshensis</name>
    <dbReference type="NCBI Taxonomy" id="453573"/>
    <lineage>
        <taxon>Bacteria</taxon>
        <taxon>Bacillati</taxon>
        <taxon>Actinomycetota</taxon>
        <taxon>Actinomycetes</taxon>
        <taxon>Streptosporangiales</taxon>
        <taxon>Thermomonosporaceae</taxon>
        <taxon>Actinomadura</taxon>
    </lineage>
</organism>
<gene>
    <name evidence="1" type="ORF">G3I70_44880</name>
</gene>
<dbReference type="RefSeq" id="WP_203597662.1">
    <property type="nucleotide sequence ID" value="NZ_JAAGLI010001209.1"/>
</dbReference>
<comment type="caution">
    <text evidence="1">The sequence shown here is derived from an EMBL/GenBank/DDBJ whole genome shotgun (WGS) entry which is preliminary data.</text>
</comment>